<keyword evidence="1" id="KW-0732">Signal</keyword>
<proteinExistence type="predicted"/>
<accession>A0A3D8Q4F0</accession>
<reference evidence="2 3" key="1">
    <citation type="journal article" date="2018" name="IMA Fungus">
        <title>IMA Genome-F 9: Draft genome sequence of Annulohypoxylon stygium, Aspergillus mulundensis, Berkeleyomyces basicola (syn. Thielaviopsis basicola), Ceratocystis smalleyi, two Cercospora beticola strains, Coleophoma cylindrospora, Fusarium fracticaudum, Phialophora cf. hyalina, and Morchella septimelata.</title>
        <authorList>
            <person name="Wingfield B.D."/>
            <person name="Bills G.F."/>
            <person name="Dong Y."/>
            <person name="Huang W."/>
            <person name="Nel W.J."/>
            <person name="Swalarsk-Parry B.S."/>
            <person name="Vaghefi N."/>
            <person name="Wilken P.M."/>
            <person name="An Z."/>
            <person name="de Beer Z.W."/>
            <person name="De Vos L."/>
            <person name="Chen L."/>
            <person name="Duong T.A."/>
            <person name="Gao Y."/>
            <person name="Hammerbacher A."/>
            <person name="Kikkert J.R."/>
            <person name="Li Y."/>
            <person name="Li H."/>
            <person name="Li K."/>
            <person name="Li Q."/>
            <person name="Liu X."/>
            <person name="Ma X."/>
            <person name="Naidoo K."/>
            <person name="Pethybridge S.J."/>
            <person name="Sun J."/>
            <person name="Steenkamp E.T."/>
            <person name="van der Nest M.A."/>
            <person name="van Wyk S."/>
            <person name="Wingfield M.J."/>
            <person name="Xiong C."/>
            <person name="Yue Q."/>
            <person name="Zhang X."/>
        </authorList>
    </citation>
    <scope>NUCLEOTIDE SEQUENCE [LARGE SCALE GENOMIC DNA]</scope>
    <source>
        <strain evidence="2 3">BP6252</strain>
    </source>
</reference>
<dbReference type="EMBL" id="PDLM01000033">
    <property type="protein sequence ID" value="RDW56711.1"/>
    <property type="molecule type" value="Genomic_DNA"/>
</dbReference>
<organism evidence="2 3">
    <name type="scientific">Coleophoma cylindrospora</name>
    <dbReference type="NCBI Taxonomy" id="1849047"/>
    <lineage>
        <taxon>Eukaryota</taxon>
        <taxon>Fungi</taxon>
        <taxon>Dikarya</taxon>
        <taxon>Ascomycota</taxon>
        <taxon>Pezizomycotina</taxon>
        <taxon>Leotiomycetes</taxon>
        <taxon>Helotiales</taxon>
        <taxon>Dermateaceae</taxon>
        <taxon>Coleophoma</taxon>
    </lineage>
</organism>
<comment type="caution">
    <text evidence="2">The sequence shown here is derived from an EMBL/GenBank/DDBJ whole genome shotgun (WGS) entry which is preliminary data.</text>
</comment>
<sequence length="123" mass="12959">MVSGFLWAVQVSAVEACNDAISVFQTIDLGADLNNLASSVGARDRLGFDGEETYAISDGQVSVVESETSDFEEVFVGVDGWDGLGVLFDVVAGASGSLRQIYFALYLSGQNLSRSNSFSGSNN</sequence>
<evidence type="ECO:0000313" key="2">
    <source>
        <dbReference type="EMBL" id="RDW56711.1"/>
    </source>
</evidence>
<protein>
    <submittedName>
        <fullName evidence="2">Uncharacterized protein</fullName>
    </submittedName>
</protein>
<feature type="chain" id="PRO_5017735694" evidence="1">
    <location>
        <begin position="17"/>
        <end position="123"/>
    </location>
</feature>
<feature type="signal peptide" evidence="1">
    <location>
        <begin position="1"/>
        <end position="16"/>
    </location>
</feature>
<evidence type="ECO:0000313" key="3">
    <source>
        <dbReference type="Proteomes" id="UP000256645"/>
    </source>
</evidence>
<evidence type="ECO:0000256" key="1">
    <source>
        <dbReference type="SAM" id="SignalP"/>
    </source>
</evidence>
<name>A0A3D8Q4F0_9HELO</name>
<gene>
    <name evidence="2" type="ORF">BP6252_14032</name>
</gene>
<dbReference type="AlphaFoldDB" id="A0A3D8Q4F0"/>
<dbReference type="Proteomes" id="UP000256645">
    <property type="component" value="Unassembled WGS sequence"/>
</dbReference>
<keyword evidence="3" id="KW-1185">Reference proteome</keyword>